<reference evidence="4" key="1">
    <citation type="journal article" date="2020" name="Nat. Commun.">
        <title>Genome sequence of the cluster root forming white lupin.</title>
        <authorList>
            <person name="Hufnagel B."/>
            <person name="Marques A."/>
            <person name="Soriano A."/>
            <person name="Marques L."/>
            <person name="Divol F."/>
            <person name="Doumas P."/>
            <person name="Sallet E."/>
            <person name="Mancinotti D."/>
            <person name="Carrere S."/>
            <person name="Marande W."/>
            <person name="Arribat S."/>
            <person name="Keller J."/>
            <person name="Huneau C."/>
            <person name="Blein T."/>
            <person name="Aime D."/>
            <person name="Laguerre M."/>
            <person name="Taylor J."/>
            <person name="Schubert V."/>
            <person name="Nelson M."/>
            <person name="Geu-Flores F."/>
            <person name="Crespi M."/>
            <person name="Gallardo-Guerrero K."/>
            <person name="Delaux P.-M."/>
            <person name="Salse J."/>
            <person name="Berges H."/>
            <person name="Guyot R."/>
            <person name="Gouzy J."/>
            <person name="Peret B."/>
        </authorList>
    </citation>
    <scope>NUCLEOTIDE SEQUENCE [LARGE SCALE GENOMIC DNA]</scope>
    <source>
        <strain evidence="4">cv. Amiga</strain>
    </source>
</reference>
<sequence length="51" mass="5752">MMLNFTLGVSMASLTELSFNWTGFISAMISNIAFTYRSIYSKKAMVRSFSV</sequence>
<dbReference type="AlphaFoldDB" id="A0A6A4PVV2"/>
<organism evidence="3 4">
    <name type="scientific">Lupinus albus</name>
    <name type="common">White lupine</name>
    <name type="synonym">Lupinus termis</name>
    <dbReference type="NCBI Taxonomy" id="3870"/>
    <lineage>
        <taxon>Eukaryota</taxon>
        <taxon>Viridiplantae</taxon>
        <taxon>Streptophyta</taxon>
        <taxon>Embryophyta</taxon>
        <taxon>Tracheophyta</taxon>
        <taxon>Spermatophyta</taxon>
        <taxon>Magnoliopsida</taxon>
        <taxon>eudicotyledons</taxon>
        <taxon>Gunneridae</taxon>
        <taxon>Pentapetalae</taxon>
        <taxon>rosids</taxon>
        <taxon>fabids</taxon>
        <taxon>Fabales</taxon>
        <taxon>Fabaceae</taxon>
        <taxon>Papilionoideae</taxon>
        <taxon>50 kb inversion clade</taxon>
        <taxon>genistoids sensu lato</taxon>
        <taxon>core genistoids</taxon>
        <taxon>Genisteae</taxon>
        <taxon>Lupinus</taxon>
    </lineage>
</organism>
<keyword evidence="1" id="KW-1133">Transmembrane helix</keyword>
<comment type="caution">
    <text evidence="3">The sequence shown here is derived from an EMBL/GenBank/DDBJ whole genome shotgun (WGS) entry which is preliminary data.</text>
</comment>
<protein>
    <submittedName>
        <fullName evidence="3">Putative sugar phosphate transporter domain-containing protein</fullName>
    </submittedName>
</protein>
<keyword evidence="1" id="KW-0812">Transmembrane</keyword>
<evidence type="ECO:0000313" key="3">
    <source>
        <dbReference type="EMBL" id="KAE9605572.1"/>
    </source>
</evidence>
<feature type="domain" description="Sugar phosphate transporter" evidence="2">
    <location>
        <begin position="6"/>
        <end position="47"/>
    </location>
</feature>
<evidence type="ECO:0000313" key="4">
    <source>
        <dbReference type="Proteomes" id="UP000447434"/>
    </source>
</evidence>
<gene>
    <name evidence="3" type="ORF">Lalb_Chr10g0098761</name>
</gene>
<name>A0A6A4PVV2_LUPAL</name>
<evidence type="ECO:0000256" key="1">
    <source>
        <dbReference type="SAM" id="Phobius"/>
    </source>
</evidence>
<dbReference type="EMBL" id="WOCE01000010">
    <property type="protein sequence ID" value="KAE9605572.1"/>
    <property type="molecule type" value="Genomic_DNA"/>
</dbReference>
<feature type="transmembrane region" description="Helical" evidence="1">
    <location>
        <begin position="20"/>
        <end position="39"/>
    </location>
</feature>
<accession>A0A6A4PVV2</accession>
<proteinExistence type="predicted"/>
<keyword evidence="1" id="KW-0472">Membrane</keyword>
<dbReference type="Proteomes" id="UP000447434">
    <property type="component" value="Chromosome 10"/>
</dbReference>
<keyword evidence="4" id="KW-1185">Reference proteome</keyword>
<evidence type="ECO:0000259" key="2">
    <source>
        <dbReference type="Pfam" id="PF03151"/>
    </source>
</evidence>
<dbReference type="Pfam" id="PF03151">
    <property type="entry name" value="TPT"/>
    <property type="match status" value="1"/>
</dbReference>
<dbReference type="InterPro" id="IPR004853">
    <property type="entry name" value="Sugar_P_trans_dom"/>
</dbReference>
<dbReference type="OrthoDB" id="6418713at2759"/>